<evidence type="ECO:0000313" key="10">
    <source>
        <dbReference type="Proteomes" id="UP000054560"/>
    </source>
</evidence>
<evidence type="ECO:0000256" key="5">
    <source>
        <dbReference type="ARBA" id="ARBA00023274"/>
    </source>
</evidence>
<keyword evidence="3" id="KW-0694">RNA-binding</keyword>
<dbReference type="Gene3D" id="3.10.430.100">
    <property type="entry name" value="Ribosomal protein L9, C-terminal domain"/>
    <property type="match status" value="1"/>
</dbReference>
<evidence type="ECO:0000256" key="2">
    <source>
        <dbReference type="ARBA" id="ARBA00022730"/>
    </source>
</evidence>
<dbReference type="GO" id="GO:0006412">
    <property type="term" value="P:translation"/>
    <property type="evidence" value="ECO:0007669"/>
    <property type="project" value="InterPro"/>
</dbReference>
<evidence type="ECO:0000259" key="8">
    <source>
        <dbReference type="Pfam" id="PF03948"/>
    </source>
</evidence>
<evidence type="ECO:0000313" key="9">
    <source>
        <dbReference type="EMBL" id="KNC80353.1"/>
    </source>
</evidence>
<dbReference type="InterPro" id="IPR036791">
    <property type="entry name" value="Ribosomal_bL9_C_sf"/>
</dbReference>
<evidence type="ECO:0000259" key="7">
    <source>
        <dbReference type="Pfam" id="PF01281"/>
    </source>
</evidence>
<keyword evidence="10" id="KW-1185">Reference proteome</keyword>
<evidence type="ECO:0000256" key="1">
    <source>
        <dbReference type="ARBA" id="ARBA00010605"/>
    </source>
</evidence>
<reference evidence="9 10" key="1">
    <citation type="submission" date="2011-02" db="EMBL/GenBank/DDBJ databases">
        <title>The Genome Sequence of Sphaeroforma arctica JP610.</title>
        <authorList>
            <consortium name="The Broad Institute Genome Sequencing Platform"/>
            <person name="Russ C."/>
            <person name="Cuomo C."/>
            <person name="Young S.K."/>
            <person name="Zeng Q."/>
            <person name="Gargeya S."/>
            <person name="Alvarado L."/>
            <person name="Berlin A."/>
            <person name="Chapman S.B."/>
            <person name="Chen Z."/>
            <person name="Freedman E."/>
            <person name="Gellesch M."/>
            <person name="Goldberg J."/>
            <person name="Griggs A."/>
            <person name="Gujja S."/>
            <person name="Heilman E."/>
            <person name="Heiman D."/>
            <person name="Howarth C."/>
            <person name="Mehta T."/>
            <person name="Neiman D."/>
            <person name="Pearson M."/>
            <person name="Roberts A."/>
            <person name="Saif S."/>
            <person name="Shea T."/>
            <person name="Shenoy N."/>
            <person name="Sisk P."/>
            <person name="Stolte C."/>
            <person name="Sykes S."/>
            <person name="White J."/>
            <person name="Yandava C."/>
            <person name="Burger G."/>
            <person name="Gray M.W."/>
            <person name="Holland P.W.H."/>
            <person name="King N."/>
            <person name="Lang F.B.F."/>
            <person name="Roger A.J."/>
            <person name="Ruiz-Trillo I."/>
            <person name="Haas B."/>
            <person name="Nusbaum C."/>
            <person name="Birren B."/>
        </authorList>
    </citation>
    <scope>NUCLEOTIDE SEQUENCE [LARGE SCALE GENOMIC DNA]</scope>
    <source>
        <strain evidence="9 10">JP610</strain>
    </source>
</reference>
<dbReference type="SUPFAM" id="SSF55658">
    <property type="entry name" value="L9 N-domain-like"/>
    <property type="match status" value="1"/>
</dbReference>
<evidence type="ECO:0000256" key="6">
    <source>
        <dbReference type="ARBA" id="ARBA00035427"/>
    </source>
</evidence>
<feature type="domain" description="Large ribosomal subunit protein bL9 C-terminal" evidence="8">
    <location>
        <begin position="137"/>
        <end position="187"/>
    </location>
</feature>
<dbReference type="Gene3D" id="3.40.5.10">
    <property type="entry name" value="Ribosomal protein L9, N-terminal domain"/>
    <property type="match status" value="1"/>
</dbReference>
<comment type="similarity">
    <text evidence="1">Belongs to the bacterial ribosomal protein bL9 family.</text>
</comment>
<evidence type="ECO:0000256" key="4">
    <source>
        <dbReference type="ARBA" id="ARBA00022980"/>
    </source>
</evidence>
<dbReference type="RefSeq" id="XP_014154255.1">
    <property type="nucleotide sequence ID" value="XM_014298780.1"/>
</dbReference>
<accession>A0A0L0FWM3</accession>
<dbReference type="GO" id="GO:0005840">
    <property type="term" value="C:ribosome"/>
    <property type="evidence" value="ECO:0007669"/>
    <property type="project" value="UniProtKB-KW"/>
</dbReference>
<keyword evidence="5" id="KW-0687">Ribonucleoprotein</keyword>
<dbReference type="Pfam" id="PF03948">
    <property type="entry name" value="Ribosomal_L9_C"/>
    <property type="match status" value="1"/>
</dbReference>
<dbReference type="PANTHER" id="PTHR21368">
    <property type="entry name" value="50S RIBOSOMAL PROTEIN L9"/>
    <property type="match status" value="1"/>
</dbReference>
<dbReference type="InterPro" id="IPR020070">
    <property type="entry name" value="Ribosomal_bL9_N"/>
</dbReference>
<name>A0A0L0FWM3_9EUKA</name>
<dbReference type="OrthoDB" id="5555409at2759"/>
<dbReference type="Pfam" id="PF01281">
    <property type="entry name" value="Ribosomal_L9_N"/>
    <property type="match status" value="1"/>
</dbReference>
<dbReference type="GO" id="GO:0019843">
    <property type="term" value="F:rRNA binding"/>
    <property type="evidence" value="ECO:0007669"/>
    <property type="project" value="UniProtKB-KW"/>
</dbReference>
<evidence type="ECO:0000256" key="3">
    <source>
        <dbReference type="ARBA" id="ARBA00022884"/>
    </source>
</evidence>
<gene>
    <name evidence="9" type="ORF">SARC_07288</name>
</gene>
<dbReference type="InterPro" id="IPR020069">
    <property type="entry name" value="Ribosomal_bL9_C"/>
</dbReference>
<dbReference type="SUPFAM" id="SSF55653">
    <property type="entry name" value="Ribosomal protein L9 C-domain"/>
    <property type="match status" value="1"/>
</dbReference>
<sequence length="201" mass="22137">MFQAIKYFGGSPHGASRPLTGILTTQIRSYTKKGIKANKSPKVGAVLLQDVEGLGETGMSVAVAHGRLRNQLLPSKQARYATPRERKELKALIGADNGGKEKTDSYTKRRDRYAQLFKNSIIELGQDNPRNLQLSALKLAEHFRNKLKIDINPAAILLESPINVSGTHTVPIQIDRDTTVNTTIVVKKWPRIRGMGKVAGL</sequence>
<dbReference type="InterPro" id="IPR036935">
    <property type="entry name" value="Ribosomal_bL9_N_sf"/>
</dbReference>
<protein>
    <recommendedName>
        <fullName evidence="6">50S ribosomal protein L9, chloroplastic</fullName>
    </recommendedName>
</protein>
<dbReference type="EMBL" id="KQ242164">
    <property type="protein sequence ID" value="KNC80353.1"/>
    <property type="molecule type" value="Genomic_DNA"/>
</dbReference>
<organism evidence="9 10">
    <name type="scientific">Sphaeroforma arctica JP610</name>
    <dbReference type="NCBI Taxonomy" id="667725"/>
    <lineage>
        <taxon>Eukaryota</taxon>
        <taxon>Ichthyosporea</taxon>
        <taxon>Ichthyophonida</taxon>
        <taxon>Sphaeroforma</taxon>
    </lineage>
</organism>
<dbReference type="AlphaFoldDB" id="A0A0L0FWM3"/>
<dbReference type="GeneID" id="25907792"/>
<dbReference type="Proteomes" id="UP000054560">
    <property type="component" value="Unassembled WGS sequence"/>
</dbReference>
<dbReference type="GO" id="GO:0003735">
    <property type="term" value="F:structural constituent of ribosome"/>
    <property type="evidence" value="ECO:0007669"/>
    <property type="project" value="InterPro"/>
</dbReference>
<keyword evidence="2" id="KW-0699">rRNA-binding</keyword>
<keyword evidence="4" id="KW-0689">Ribosomal protein</keyword>
<proteinExistence type="inferred from homology"/>
<dbReference type="InterPro" id="IPR000244">
    <property type="entry name" value="Ribosomal_bL9"/>
</dbReference>
<dbReference type="InterPro" id="IPR009027">
    <property type="entry name" value="Ribosomal_bL9/RNase_H1_N"/>
</dbReference>
<dbReference type="GO" id="GO:1990904">
    <property type="term" value="C:ribonucleoprotein complex"/>
    <property type="evidence" value="ECO:0007669"/>
    <property type="project" value="UniProtKB-KW"/>
</dbReference>
<feature type="domain" description="Ribosomal protein L9" evidence="7">
    <location>
        <begin position="46"/>
        <end position="89"/>
    </location>
</feature>